<proteinExistence type="predicted"/>
<name>A0AAV7BU78_ENGPU</name>
<dbReference type="Proteomes" id="UP000824782">
    <property type="component" value="Unassembled WGS sequence"/>
</dbReference>
<dbReference type="EMBL" id="WNYA01000004">
    <property type="protein sequence ID" value="KAG8576174.1"/>
    <property type="molecule type" value="Genomic_DNA"/>
</dbReference>
<comment type="caution">
    <text evidence="1">The sequence shown here is derived from an EMBL/GenBank/DDBJ whole genome shotgun (WGS) entry which is preliminary data.</text>
</comment>
<evidence type="ECO:0000313" key="2">
    <source>
        <dbReference type="Proteomes" id="UP000824782"/>
    </source>
</evidence>
<reference evidence="1" key="1">
    <citation type="thesis" date="2020" institute="ProQuest LLC" country="789 East Eisenhower Parkway, Ann Arbor, MI, USA">
        <title>Comparative Genomics and Chromosome Evolution.</title>
        <authorList>
            <person name="Mudd A.B."/>
        </authorList>
    </citation>
    <scope>NUCLEOTIDE SEQUENCE</scope>
    <source>
        <strain evidence="1">237g6f4</strain>
        <tissue evidence="1">Blood</tissue>
    </source>
</reference>
<organism evidence="1 2">
    <name type="scientific">Engystomops pustulosus</name>
    <name type="common">Tungara frog</name>
    <name type="synonym">Physalaemus pustulosus</name>
    <dbReference type="NCBI Taxonomy" id="76066"/>
    <lineage>
        <taxon>Eukaryota</taxon>
        <taxon>Metazoa</taxon>
        <taxon>Chordata</taxon>
        <taxon>Craniata</taxon>
        <taxon>Vertebrata</taxon>
        <taxon>Euteleostomi</taxon>
        <taxon>Amphibia</taxon>
        <taxon>Batrachia</taxon>
        <taxon>Anura</taxon>
        <taxon>Neobatrachia</taxon>
        <taxon>Hyloidea</taxon>
        <taxon>Leptodactylidae</taxon>
        <taxon>Leiuperinae</taxon>
        <taxon>Engystomops</taxon>
    </lineage>
</organism>
<accession>A0AAV7BU78</accession>
<keyword evidence="2" id="KW-1185">Reference proteome</keyword>
<protein>
    <submittedName>
        <fullName evidence="1">Uncharacterized protein</fullName>
    </submittedName>
</protein>
<evidence type="ECO:0000313" key="1">
    <source>
        <dbReference type="EMBL" id="KAG8576174.1"/>
    </source>
</evidence>
<dbReference type="AlphaFoldDB" id="A0AAV7BU78"/>
<gene>
    <name evidence="1" type="ORF">GDO81_009792</name>
</gene>
<sequence length="97" mass="10780">MVDTAAQDLSSGYLDPFCHLLNYVLTSHLCMFCEVKIIFVQPGCGRTGYSDNSGPHPRQGSERCWFSERHVHTHDQSPSTNISSIGDLPEHGIVYAL</sequence>